<dbReference type="AlphaFoldDB" id="A0A329CP53"/>
<dbReference type="InterPro" id="IPR033940">
    <property type="entry name" value="IPMI_Swivel"/>
</dbReference>
<dbReference type="UniPathway" id="UPA00048">
    <property type="reaction ID" value="UER00071"/>
</dbReference>
<evidence type="ECO:0000256" key="3">
    <source>
        <dbReference type="ARBA" id="ARBA00004729"/>
    </source>
</evidence>
<keyword evidence="7" id="KW-0432">Leucine biosynthesis</keyword>
<dbReference type="PANTHER" id="PTHR43345">
    <property type="entry name" value="3-ISOPROPYLMALATE DEHYDRATASE SMALL SUBUNIT 2-RELATED-RELATED"/>
    <property type="match status" value="1"/>
</dbReference>
<feature type="domain" description="Aconitase A/isopropylmalate dehydratase small subunit swivel" evidence="11">
    <location>
        <begin position="1"/>
        <end position="125"/>
    </location>
</feature>
<keyword evidence="8" id="KW-0028">Amino-acid biosynthesis</keyword>
<comment type="similarity">
    <text evidence="4">Belongs to the LeuD family. LeuD type 1 subfamily.</text>
</comment>
<dbReference type="InterPro" id="IPR050075">
    <property type="entry name" value="LeuD"/>
</dbReference>
<dbReference type="EC" id="4.2.1.33" evidence="6"/>
<evidence type="ECO:0000256" key="1">
    <source>
        <dbReference type="ARBA" id="ARBA00000491"/>
    </source>
</evidence>
<keyword evidence="9" id="KW-0456">Lyase</keyword>
<evidence type="ECO:0000256" key="5">
    <source>
        <dbReference type="ARBA" id="ARBA00011271"/>
    </source>
</evidence>
<evidence type="ECO:0000256" key="6">
    <source>
        <dbReference type="ARBA" id="ARBA00011998"/>
    </source>
</evidence>
<dbReference type="InterPro" id="IPR015928">
    <property type="entry name" value="Aconitase/3IPM_dehydase_swvl"/>
</dbReference>
<organism evidence="12 13">
    <name type="scientific">Paraburkholderia bryophila</name>
    <dbReference type="NCBI Taxonomy" id="420952"/>
    <lineage>
        <taxon>Bacteria</taxon>
        <taxon>Pseudomonadati</taxon>
        <taxon>Pseudomonadota</taxon>
        <taxon>Betaproteobacteria</taxon>
        <taxon>Burkholderiales</taxon>
        <taxon>Burkholderiaceae</taxon>
        <taxon>Paraburkholderia</taxon>
    </lineage>
</organism>
<dbReference type="Pfam" id="PF00694">
    <property type="entry name" value="Aconitase_C"/>
    <property type="match status" value="1"/>
</dbReference>
<proteinExistence type="inferred from homology"/>
<evidence type="ECO:0000313" key="13">
    <source>
        <dbReference type="Proteomes" id="UP000248918"/>
    </source>
</evidence>
<name>A0A329CP53_9BURK</name>
<evidence type="ECO:0000256" key="4">
    <source>
        <dbReference type="ARBA" id="ARBA00009845"/>
    </source>
</evidence>
<sequence length="206" mass="22823">MKAFTVVKGPAAPLLRNNVDTDLIIRIERISQLVRGQLGPWLFETLRYRDGGPEQGERQDFVLNQPAFRHASILLGGANFGCGSSREMAVWALEEFGIRCVIAPSFGDIFFNNCLQNGLLPVCLDAKSIESLAAAAADGEPLEVDLRALEIRANGRAPIPFEFDAARRAVLLEGLDEVDQTLRLAADIDAFRREDRARRAWAYLPQ</sequence>
<evidence type="ECO:0000256" key="7">
    <source>
        <dbReference type="ARBA" id="ARBA00022430"/>
    </source>
</evidence>
<dbReference type="NCBIfam" id="TIGR00171">
    <property type="entry name" value="leuD"/>
    <property type="match status" value="1"/>
</dbReference>
<evidence type="ECO:0000259" key="11">
    <source>
        <dbReference type="Pfam" id="PF00694"/>
    </source>
</evidence>
<dbReference type="GO" id="GO:0003861">
    <property type="term" value="F:3-isopropylmalate dehydratase activity"/>
    <property type="evidence" value="ECO:0007669"/>
    <property type="project" value="UniProtKB-EC"/>
</dbReference>
<dbReference type="RefSeq" id="WP_111931298.1">
    <property type="nucleotide sequence ID" value="NZ_CADFFP010000006.1"/>
</dbReference>
<evidence type="ECO:0000256" key="10">
    <source>
        <dbReference type="ARBA" id="ARBA00023304"/>
    </source>
</evidence>
<dbReference type="EMBL" id="QLTK01000005">
    <property type="protein sequence ID" value="RAS35471.1"/>
    <property type="molecule type" value="Genomic_DNA"/>
</dbReference>
<dbReference type="NCBIfam" id="NF002458">
    <property type="entry name" value="PRK01641.1"/>
    <property type="match status" value="1"/>
</dbReference>
<accession>A0A329CP53</accession>
<protein>
    <recommendedName>
        <fullName evidence="6">3-isopropylmalate dehydratase</fullName>
        <ecNumber evidence="6">4.2.1.33</ecNumber>
    </recommendedName>
</protein>
<dbReference type="InterPro" id="IPR004431">
    <property type="entry name" value="3-IsopropMal_deHydase_ssu"/>
</dbReference>
<comment type="function">
    <text evidence="2">Catalyzes the isomerization between 2-isopropylmalate and 3-isopropylmalate, via the formation of 2-isopropylmaleate.</text>
</comment>
<comment type="catalytic activity">
    <reaction evidence="1">
        <text>(2R,3S)-3-isopropylmalate = (2S)-2-isopropylmalate</text>
        <dbReference type="Rhea" id="RHEA:32287"/>
        <dbReference type="ChEBI" id="CHEBI:1178"/>
        <dbReference type="ChEBI" id="CHEBI:35121"/>
        <dbReference type="EC" id="4.2.1.33"/>
    </reaction>
</comment>
<dbReference type="SUPFAM" id="SSF52016">
    <property type="entry name" value="LeuD/IlvD-like"/>
    <property type="match status" value="1"/>
</dbReference>
<keyword evidence="10" id="KW-0100">Branched-chain amino acid biosynthesis</keyword>
<evidence type="ECO:0000256" key="8">
    <source>
        <dbReference type="ARBA" id="ARBA00022605"/>
    </source>
</evidence>
<dbReference type="InterPro" id="IPR000573">
    <property type="entry name" value="AconitaseA/IPMdHydase_ssu_swvl"/>
</dbReference>
<dbReference type="Proteomes" id="UP000248918">
    <property type="component" value="Unassembled WGS sequence"/>
</dbReference>
<dbReference type="PANTHER" id="PTHR43345:SF5">
    <property type="entry name" value="3-ISOPROPYLMALATE DEHYDRATASE SMALL SUBUNIT"/>
    <property type="match status" value="1"/>
</dbReference>
<evidence type="ECO:0000256" key="2">
    <source>
        <dbReference type="ARBA" id="ARBA00002695"/>
    </source>
</evidence>
<gene>
    <name evidence="12" type="ORF">BX591_105190</name>
</gene>
<dbReference type="GO" id="GO:0009316">
    <property type="term" value="C:3-isopropylmalate dehydratase complex"/>
    <property type="evidence" value="ECO:0007669"/>
    <property type="project" value="InterPro"/>
</dbReference>
<comment type="caution">
    <text evidence="12">The sequence shown here is derived from an EMBL/GenBank/DDBJ whole genome shotgun (WGS) entry which is preliminary data.</text>
</comment>
<comment type="pathway">
    <text evidence="3">Amino-acid biosynthesis; L-leucine biosynthesis; L-leucine from 3-methyl-2-oxobutanoate: step 2/4.</text>
</comment>
<dbReference type="GO" id="GO:0009098">
    <property type="term" value="P:L-leucine biosynthetic process"/>
    <property type="evidence" value="ECO:0007669"/>
    <property type="project" value="UniProtKB-UniPathway"/>
</dbReference>
<dbReference type="CDD" id="cd01577">
    <property type="entry name" value="IPMI_Swivel"/>
    <property type="match status" value="1"/>
</dbReference>
<dbReference type="Gene3D" id="3.20.19.10">
    <property type="entry name" value="Aconitase, domain 4"/>
    <property type="match status" value="1"/>
</dbReference>
<comment type="subunit">
    <text evidence="5">Heterodimer of LeuC and LeuD.</text>
</comment>
<reference evidence="12 13" key="1">
    <citation type="submission" date="2018-06" db="EMBL/GenBank/DDBJ databases">
        <title>Genomic Encyclopedia of Type Strains, Phase III (KMG-III): the genomes of soil and plant-associated and newly described type strains.</title>
        <authorList>
            <person name="Whitman W."/>
        </authorList>
    </citation>
    <scope>NUCLEOTIDE SEQUENCE [LARGE SCALE GENOMIC DNA]</scope>
    <source>
        <strain evidence="12 13">LMG 23644</strain>
    </source>
</reference>
<evidence type="ECO:0000256" key="9">
    <source>
        <dbReference type="ARBA" id="ARBA00023239"/>
    </source>
</evidence>
<evidence type="ECO:0000313" key="12">
    <source>
        <dbReference type="EMBL" id="RAS35471.1"/>
    </source>
</evidence>
<dbReference type="OrthoDB" id="9777465at2"/>